<dbReference type="Proteomes" id="UP001367508">
    <property type="component" value="Unassembled WGS sequence"/>
</dbReference>
<comment type="caution">
    <text evidence="1">The sequence shown here is derived from an EMBL/GenBank/DDBJ whole genome shotgun (WGS) entry which is preliminary data.</text>
</comment>
<accession>A0AAN9LSD9</accession>
<name>A0AAN9LSD9_CANGL</name>
<proteinExistence type="predicted"/>
<protein>
    <submittedName>
        <fullName evidence="1">Uncharacterized protein</fullName>
    </submittedName>
</protein>
<organism evidence="1 2">
    <name type="scientific">Canavalia gladiata</name>
    <name type="common">Sword bean</name>
    <name type="synonym">Dolichos gladiatus</name>
    <dbReference type="NCBI Taxonomy" id="3824"/>
    <lineage>
        <taxon>Eukaryota</taxon>
        <taxon>Viridiplantae</taxon>
        <taxon>Streptophyta</taxon>
        <taxon>Embryophyta</taxon>
        <taxon>Tracheophyta</taxon>
        <taxon>Spermatophyta</taxon>
        <taxon>Magnoliopsida</taxon>
        <taxon>eudicotyledons</taxon>
        <taxon>Gunneridae</taxon>
        <taxon>Pentapetalae</taxon>
        <taxon>rosids</taxon>
        <taxon>fabids</taxon>
        <taxon>Fabales</taxon>
        <taxon>Fabaceae</taxon>
        <taxon>Papilionoideae</taxon>
        <taxon>50 kb inversion clade</taxon>
        <taxon>NPAAA clade</taxon>
        <taxon>indigoferoid/millettioid clade</taxon>
        <taxon>Phaseoleae</taxon>
        <taxon>Canavalia</taxon>
    </lineage>
</organism>
<evidence type="ECO:0000313" key="1">
    <source>
        <dbReference type="EMBL" id="KAK7338708.1"/>
    </source>
</evidence>
<sequence>MALVIKGNTTTQGESLAHDEYLVHVSLNVEAWDPPRIAWPCHYIVDSSKGLYMVSHLAPLLWILGGLWSLISERSKRVCSLSPKTNWAAGNAAVSDNRVSVAACPSLDLVYRTRIAIVHRSLGRLDGGLEKVAWELIGLKAARGLGGSQWLCPNGSQRGCGLLAGLWFGGLRSVHIASPLWARGVHVGMQALAM</sequence>
<dbReference type="AlphaFoldDB" id="A0AAN9LSD9"/>
<reference evidence="1 2" key="1">
    <citation type="submission" date="2024-01" db="EMBL/GenBank/DDBJ databases">
        <title>The genomes of 5 underutilized Papilionoideae crops provide insights into root nodulation and disease resistanc.</title>
        <authorList>
            <person name="Jiang F."/>
        </authorList>
    </citation>
    <scope>NUCLEOTIDE SEQUENCE [LARGE SCALE GENOMIC DNA]</scope>
    <source>
        <strain evidence="1">LVBAO_FW01</strain>
        <tissue evidence="1">Leaves</tissue>
    </source>
</reference>
<keyword evidence="2" id="KW-1185">Reference proteome</keyword>
<gene>
    <name evidence="1" type="ORF">VNO77_19336</name>
</gene>
<evidence type="ECO:0000313" key="2">
    <source>
        <dbReference type="Proteomes" id="UP001367508"/>
    </source>
</evidence>
<dbReference type="EMBL" id="JAYMYQ010000004">
    <property type="protein sequence ID" value="KAK7338708.1"/>
    <property type="molecule type" value="Genomic_DNA"/>
</dbReference>